<evidence type="ECO:0000313" key="1">
    <source>
        <dbReference type="EMBL" id="KAG2630056.1"/>
    </source>
</evidence>
<dbReference type="AlphaFoldDB" id="A0A8T0V965"/>
<gene>
    <name evidence="1" type="ORF">PVAP13_3KG517800</name>
</gene>
<keyword evidence="2" id="KW-1185">Reference proteome</keyword>
<reference evidence="1" key="1">
    <citation type="submission" date="2020-05" db="EMBL/GenBank/DDBJ databases">
        <title>WGS assembly of Panicum virgatum.</title>
        <authorList>
            <person name="Lovell J.T."/>
            <person name="Jenkins J."/>
            <person name="Shu S."/>
            <person name="Juenger T.E."/>
            <person name="Schmutz J."/>
        </authorList>
    </citation>
    <scope>NUCLEOTIDE SEQUENCE</scope>
    <source>
        <strain evidence="1">AP13</strain>
    </source>
</reference>
<sequence>MSGLHNEKEPSLQYGMKVLAVDIPMESGPDQRLFLVGDEQEYKDSMRCWRGYEEDSSSLLLSVCPSL</sequence>
<organism evidence="1 2">
    <name type="scientific">Panicum virgatum</name>
    <name type="common">Blackwell switchgrass</name>
    <dbReference type="NCBI Taxonomy" id="38727"/>
    <lineage>
        <taxon>Eukaryota</taxon>
        <taxon>Viridiplantae</taxon>
        <taxon>Streptophyta</taxon>
        <taxon>Embryophyta</taxon>
        <taxon>Tracheophyta</taxon>
        <taxon>Spermatophyta</taxon>
        <taxon>Magnoliopsida</taxon>
        <taxon>Liliopsida</taxon>
        <taxon>Poales</taxon>
        <taxon>Poaceae</taxon>
        <taxon>PACMAD clade</taxon>
        <taxon>Panicoideae</taxon>
        <taxon>Panicodae</taxon>
        <taxon>Paniceae</taxon>
        <taxon>Panicinae</taxon>
        <taxon>Panicum</taxon>
        <taxon>Panicum sect. Hiantes</taxon>
    </lineage>
</organism>
<dbReference type="EMBL" id="CM029041">
    <property type="protein sequence ID" value="KAG2630056.1"/>
    <property type="molecule type" value="Genomic_DNA"/>
</dbReference>
<dbReference type="Proteomes" id="UP000823388">
    <property type="component" value="Chromosome 3K"/>
</dbReference>
<comment type="caution">
    <text evidence="1">The sequence shown here is derived from an EMBL/GenBank/DDBJ whole genome shotgun (WGS) entry which is preliminary data.</text>
</comment>
<name>A0A8T0V965_PANVG</name>
<accession>A0A8T0V965</accession>
<dbReference type="PANTHER" id="PTHR36354">
    <property type="entry name" value="IMPORT INNER MEMBRANE TRANSLOCASE SUBUNIT"/>
    <property type="match status" value="1"/>
</dbReference>
<evidence type="ECO:0000313" key="2">
    <source>
        <dbReference type="Proteomes" id="UP000823388"/>
    </source>
</evidence>
<proteinExistence type="predicted"/>
<dbReference type="PANTHER" id="PTHR36354:SF2">
    <property type="entry name" value="IMPORT INNER MEMBRANE TRANSLOCASE SUBUNIT"/>
    <property type="match status" value="1"/>
</dbReference>
<protein>
    <submittedName>
        <fullName evidence="1">Uncharacterized protein</fullName>
    </submittedName>
</protein>